<name>A0AAV4ATL5_9GAST</name>
<keyword evidence="3" id="KW-1185">Reference proteome</keyword>
<dbReference type="EMBL" id="BLXT01004186">
    <property type="protein sequence ID" value="GFO10655.1"/>
    <property type="molecule type" value="Genomic_DNA"/>
</dbReference>
<sequence>MLQRSQDLGIKGFEQLAAAESRFSVTVLLAGLTPRRINAIRHMANPETWTCVHNHESGKKVRVDTGSLRSPPAGLGTDGGIESLSAFSNTLKPPPRNPP</sequence>
<gene>
    <name evidence="2" type="ORF">PoB_003716000</name>
</gene>
<protein>
    <submittedName>
        <fullName evidence="2">Uncharacterized protein</fullName>
    </submittedName>
</protein>
<proteinExistence type="predicted"/>
<reference evidence="2 3" key="1">
    <citation type="journal article" date="2021" name="Elife">
        <title>Chloroplast acquisition without the gene transfer in kleptoplastic sea slugs, Plakobranchus ocellatus.</title>
        <authorList>
            <person name="Maeda T."/>
            <person name="Takahashi S."/>
            <person name="Yoshida T."/>
            <person name="Shimamura S."/>
            <person name="Takaki Y."/>
            <person name="Nagai Y."/>
            <person name="Toyoda A."/>
            <person name="Suzuki Y."/>
            <person name="Arimoto A."/>
            <person name="Ishii H."/>
            <person name="Satoh N."/>
            <person name="Nishiyama T."/>
            <person name="Hasebe M."/>
            <person name="Maruyama T."/>
            <person name="Minagawa J."/>
            <person name="Obokata J."/>
            <person name="Shigenobu S."/>
        </authorList>
    </citation>
    <scope>NUCLEOTIDE SEQUENCE [LARGE SCALE GENOMIC DNA]</scope>
</reference>
<evidence type="ECO:0000313" key="3">
    <source>
        <dbReference type="Proteomes" id="UP000735302"/>
    </source>
</evidence>
<evidence type="ECO:0000313" key="2">
    <source>
        <dbReference type="EMBL" id="GFO10655.1"/>
    </source>
</evidence>
<comment type="caution">
    <text evidence="2">The sequence shown here is derived from an EMBL/GenBank/DDBJ whole genome shotgun (WGS) entry which is preliminary data.</text>
</comment>
<feature type="region of interest" description="Disordered" evidence="1">
    <location>
        <begin position="62"/>
        <end position="99"/>
    </location>
</feature>
<dbReference type="AlphaFoldDB" id="A0AAV4ATL5"/>
<dbReference type="Proteomes" id="UP000735302">
    <property type="component" value="Unassembled WGS sequence"/>
</dbReference>
<evidence type="ECO:0000256" key="1">
    <source>
        <dbReference type="SAM" id="MobiDB-lite"/>
    </source>
</evidence>
<accession>A0AAV4ATL5</accession>
<organism evidence="2 3">
    <name type="scientific">Plakobranchus ocellatus</name>
    <dbReference type="NCBI Taxonomy" id="259542"/>
    <lineage>
        <taxon>Eukaryota</taxon>
        <taxon>Metazoa</taxon>
        <taxon>Spiralia</taxon>
        <taxon>Lophotrochozoa</taxon>
        <taxon>Mollusca</taxon>
        <taxon>Gastropoda</taxon>
        <taxon>Heterobranchia</taxon>
        <taxon>Euthyneura</taxon>
        <taxon>Panpulmonata</taxon>
        <taxon>Sacoglossa</taxon>
        <taxon>Placobranchoidea</taxon>
        <taxon>Plakobranchidae</taxon>
        <taxon>Plakobranchus</taxon>
    </lineage>
</organism>